<dbReference type="STRING" id="1157962.A0A250XIB9"/>
<dbReference type="InterPro" id="IPR024078">
    <property type="entry name" value="LmbE-like_dom_sf"/>
</dbReference>
<dbReference type="SUPFAM" id="SSF102588">
    <property type="entry name" value="LmbE-like"/>
    <property type="match status" value="1"/>
</dbReference>
<dbReference type="InterPro" id="IPR003737">
    <property type="entry name" value="GlcNAc_PI_deacetylase-related"/>
</dbReference>
<dbReference type="GO" id="GO:0000225">
    <property type="term" value="F:N-acetylglucosaminylphosphatidylinositol deacetylase activity"/>
    <property type="evidence" value="ECO:0007669"/>
    <property type="project" value="UniProtKB-EC"/>
</dbReference>
<evidence type="ECO:0000313" key="4">
    <source>
        <dbReference type="EMBL" id="GAX82824.1"/>
    </source>
</evidence>
<sequence>MYLLIIPIVLSLFLLFSRARNLQKAPFQRGDRVLLITAHPDDETMFFSPTIISLIRASIPVSILCLSNGGAYGLGSVREKEMMEACKELKVPEDNVIILDHPDLQDGMKTSWPEELVAQQVYNAVTKYKANQVVTFDKKGVSGHINHVGAHKGVRRYMTDRQYRSAHGTVQCFELVSTSLFRKFSGLMDLPVSSLFLGSNCKLVVNPFPGVTTKAMSKHKSQRTWYRHLFTLMSRYTMMNTLRKMERSQYGYMSS</sequence>
<evidence type="ECO:0000256" key="1">
    <source>
        <dbReference type="ARBA" id="ARBA00006066"/>
    </source>
</evidence>
<evidence type="ECO:0000256" key="2">
    <source>
        <dbReference type="ARBA" id="ARBA00012176"/>
    </source>
</evidence>
<dbReference type="Gene3D" id="3.40.50.10320">
    <property type="entry name" value="LmbE-like"/>
    <property type="match status" value="1"/>
</dbReference>
<proteinExistence type="inferred from homology"/>
<dbReference type="GO" id="GO:0016020">
    <property type="term" value="C:membrane"/>
    <property type="evidence" value="ECO:0007669"/>
    <property type="project" value="GOC"/>
</dbReference>
<dbReference type="PANTHER" id="PTHR12993:SF11">
    <property type="entry name" value="N-ACETYLGLUCOSAMINYL-PHOSPHATIDYLINOSITOL DE-N-ACETYLASE"/>
    <property type="match status" value="1"/>
</dbReference>
<comment type="caution">
    <text evidence="4">The sequence shown here is derived from an EMBL/GenBank/DDBJ whole genome shotgun (WGS) entry which is preliminary data.</text>
</comment>
<keyword evidence="5" id="KW-1185">Reference proteome</keyword>
<reference evidence="4 5" key="1">
    <citation type="submission" date="2017-08" db="EMBL/GenBank/DDBJ databases">
        <title>Acidophilic green algal genome provides insights into adaptation to an acidic environment.</title>
        <authorList>
            <person name="Hirooka S."/>
            <person name="Hirose Y."/>
            <person name="Kanesaki Y."/>
            <person name="Higuchi S."/>
            <person name="Fujiwara T."/>
            <person name="Onuma R."/>
            <person name="Era A."/>
            <person name="Ohbayashi R."/>
            <person name="Uzuka A."/>
            <person name="Nozaki H."/>
            <person name="Yoshikawa H."/>
            <person name="Miyagishima S.Y."/>
        </authorList>
    </citation>
    <scope>NUCLEOTIDE SEQUENCE [LARGE SCALE GENOMIC DNA]</scope>
    <source>
        <strain evidence="4 5">NIES-2499</strain>
    </source>
</reference>
<organism evidence="4 5">
    <name type="scientific">Chlamydomonas eustigma</name>
    <dbReference type="NCBI Taxonomy" id="1157962"/>
    <lineage>
        <taxon>Eukaryota</taxon>
        <taxon>Viridiplantae</taxon>
        <taxon>Chlorophyta</taxon>
        <taxon>core chlorophytes</taxon>
        <taxon>Chlorophyceae</taxon>
        <taxon>CS clade</taxon>
        <taxon>Chlamydomonadales</taxon>
        <taxon>Chlamydomonadaceae</taxon>
        <taxon>Chlamydomonas</taxon>
    </lineage>
</organism>
<comment type="similarity">
    <text evidence="1">Belongs to the PIGL family.</text>
</comment>
<dbReference type="Proteomes" id="UP000232323">
    <property type="component" value="Unassembled WGS sequence"/>
</dbReference>
<dbReference type="GO" id="GO:0006506">
    <property type="term" value="P:GPI anchor biosynthetic process"/>
    <property type="evidence" value="ECO:0007669"/>
    <property type="project" value="UniProtKB-UniPathway"/>
</dbReference>
<dbReference type="Pfam" id="PF02585">
    <property type="entry name" value="PIG-L"/>
    <property type="match status" value="1"/>
</dbReference>
<dbReference type="AlphaFoldDB" id="A0A250XIB9"/>
<evidence type="ECO:0000313" key="5">
    <source>
        <dbReference type="Proteomes" id="UP000232323"/>
    </source>
</evidence>
<gene>
    <name evidence="4" type="ORF">CEUSTIGMA_g10250.t1</name>
</gene>
<evidence type="ECO:0000256" key="3">
    <source>
        <dbReference type="SAM" id="SignalP"/>
    </source>
</evidence>
<protein>
    <recommendedName>
        <fullName evidence="2">N-acetylglucosaminylphosphatidylinositol deacetylase</fullName>
        <ecNumber evidence="2">3.5.1.89</ecNumber>
    </recommendedName>
</protein>
<keyword evidence="3" id="KW-0732">Signal</keyword>
<dbReference type="GO" id="GO:0005783">
    <property type="term" value="C:endoplasmic reticulum"/>
    <property type="evidence" value="ECO:0007669"/>
    <property type="project" value="TreeGrafter"/>
</dbReference>
<dbReference type="OrthoDB" id="440160at2759"/>
<feature type="chain" id="PRO_5012038363" description="N-acetylglucosaminylphosphatidylinositol deacetylase" evidence="3">
    <location>
        <begin position="20"/>
        <end position="255"/>
    </location>
</feature>
<dbReference type="EMBL" id="BEGY01000086">
    <property type="protein sequence ID" value="GAX82824.1"/>
    <property type="molecule type" value="Genomic_DNA"/>
</dbReference>
<accession>A0A250XIB9</accession>
<dbReference type="EC" id="3.5.1.89" evidence="2"/>
<feature type="signal peptide" evidence="3">
    <location>
        <begin position="1"/>
        <end position="19"/>
    </location>
</feature>
<name>A0A250XIB9_9CHLO</name>
<dbReference type="PANTHER" id="PTHR12993">
    <property type="entry name" value="N-ACETYLGLUCOSAMINYL-PHOSPHATIDYLINOSITOL DE-N-ACETYLASE-RELATED"/>
    <property type="match status" value="1"/>
</dbReference>
<dbReference type="UniPathway" id="UPA00196"/>